<gene>
    <name evidence="8" type="primary">pal</name>
    <name evidence="11" type="ORF">SAMN05216333_10817</name>
</gene>
<dbReference type="SUPFAM" id="SSF103088">
    <property type="entry name" value="OmpA-like"/>
    <property type="match status" value="1"/>
</dbReference>
<keyword evidence="2 8" id="KW-0732">Signal</keyword>
<evidence type="ECO:0000256" key="2">
    <source>
        <dbReference type="ARBA" id="ARBA00022729"/>
    </source>
</evidence>
<accession>A0A1H8NRZ8</accession>
<dbReference type="NCBIfam" id="TIGR02802">
    <property type="entry name" value="Pal_lipo"/>
    <property type="match status" value="1"/>
</dbReference>
<dbReference type="Proteomes" id="UP000198814">
    <property type="component" value="Unassembled WGS sequence"/>
</dbReference>
<keyword evidence="7 8" id="KW-0131">Cell cycle</keyword>
<evidence type="ECO:0000313" key="12">
    <source>
        <dbReference type="Proteomes" id="UP000198814"/>
    </source>
</evidence>
<dbReference type="GO" id="GO:0009279">
    <property type="term" value="C:cell outer membrane"/>
    <property type="evidence" value="ECO:0007669"/>
    <property type="project" value="UniProtKB-SubCell"/>
</dbReference>
<dbReference type="InterPro" id="IPR006665">
    <property type="entry name" value="OmpA-like"/>
</dbReference>
<dbReference type="PRINTS" id="PR01021">
    <property type="entry name" value="OMPADOMAIN"/>
</dbReference>
<comment type="subcellular location">
    <subcellularLocation>
        <location evidence="8">Cell outer membrane</location>
        <topology evidence="8">Lipid-anchor</topology>
    </subcellularLocation>
</comment>
<evidence type="ECO:0000259" key="10">
    <source>
        <dbReference type="PROSITE" id="PS51123"/>
    </source>
</evidence>
<dbReference type="Gene3D" id="3.30.1330.60">
    <property type="entry name" value="OmpA-like domain"/>
    <property type="match status" value="1"/>
</dbReference>
<reference evidence="12" key="1">
    <citation type="submission" date="2016-10" db="EMBL/GenBank/DDBJ databases">
        <authorList>
            <person name="Varghese N."/>
            <person name="Submissions S."/>
        </authorList>
    </citation>
    <scope>NUCLEOTIDE SEQUENCE [LARGE SCALE GENOMIC DNA]</scope>
    <source>
        <strain evidence="12">Nm76</strain>
    </source>
</reference>
<organism evidence="11 12">
    <name type="scientific">Nitrosomonas oligotropha</name>
    <dbReference type="NCBI Taxonomy" id="42354"/>
    <lineage>
        <taxon>Bacteria</taxon>
        <taxon>Pseudomonadati</taxon>
        <taxon>Pseudomonadota</taxon>
        <taxon>Betaproteobacteria</taxon>
        <taxon>Nitrosomonadales</taxon>
        <taxon>Nitrosomonadaceae</taxon>
        <taxon>Nitrosomonas</taxon>
    </lineage>
</organism>
<dbReference type="InterPro" id="IPR036737">
    <property type="entry name" value="OmpA-like_sf"/>
</dbReference>
<dbReference type="Pfam" id="PF00691">
    <property type="entry name" value="OmpA"/>
    <property type="match status" value="1"/>
</dbReference>
<dbReference type="OrthoDB" id="9809164at2"/>
<dbReference type="GO" id="GO:0051301">
    <property type="term" value="P:cell division"/>
    <property type="evidence" value="ECO:0007669"/>
    <property type="project" value="UniProtKB-UniRule"/>
</dbReference>
<protein>
    <recommendedName>
        <fullName evidence="8">Peptidoglycan-associated lipoprotein</fullName>
        <shortName evidence="8">PAL</shortName>
    </recommendedName>
</protein>
<dbReference type="InterPro" id="IPR006664">
    <property type="entry name" value="OMP_bac"/>
</dbReference>
<dbReference type="PANTHER" id="PTHR30329">
    <property type="entry name" value="STATOR ELEMENT OF FLAGELLAR MOTOR COMPLEX"/>
    <property type="match status" value="1"/>
</dbReference>
<name>A0A1H8NRZ8_9PROT</name>
<evidence type="ECO:0000256" key="5">
    <source>
        <dbReference type="ARBA" id="ARBA00023237"/>
    </source>
</evidence>
<comment type="similarity">
    <text evidence="8">Belongs to the Pal lipoprotein family.</text>
</comment>
<feature type="signal peptide" evidence="9">
    <location>
        <begin position="1"/>
        <end position="23"/>
    </location>
</feature>
<keyword evidence="6 8" id="KW-0449">Lipoprotein</keyword>
<comment type="function">
    <text evidence="8">Part of the Tol-Pal system, which plays a role in outer membrane invagination during cell division and is important for maintaining outer membrane integrity.</text>
</comment>
<dbReference type="STRING" id="42354.SAMN05216333_10817"/>
<evidence type="ECO:0000256" key="1">
    <source>
        <dbReference type="ARBA" id="ARBA00022618"/>
    </source>
</evidence>
<dbReference type="PANTHER" id="PTHR30329:SF21">
    <property type="entry name" value="LIPOPROTEIN YIAD-RELATED"/>
    <property type="match status" value="1"/>
</dbReference>
<evidence type="ECO:0000256" key="7">
    <source>
        <dbReference type="ARBA" id="ARBA00023306"/>
    </source>
</evidence>
<dbReference type="RefSeq" id="WP_090317822.1">
    <property type="nucleotide sequence ID" value="NZ_FNOE01000007.1"/>
</dbReference>
<keyword evidence="12" id="KW-1185">Reference proteome</keyword>
<evidence type="ECO:0000256" key="8">
    <source>
        <dbReference type="HAMAP-Rule" id="MF_02204"/>
    </source>
</evidence>
<dbReference type="InterPro" id="IPR039001">
    <property type="entry name" value="Pal"/>
</dbReference>
<evidence type="ECO:0000256" key="9">
    <source>
        <dbReference type="SAM" id="SignalP"/>
    </source>
</evidence>
<dbReference type="CDD" id="cd07185">
    <property type="entry name" value="OmpA_C-like"/>
    <property type="match status" value="1"/>
</dbReference>
<dbReference type="PROSITE" id="PS51123">
    <property type="entry name" value="OMPA_2"/>
    <property type="match status" value="1"/>
</dbReference>
<evidence type="ECO:0000256" key="3">
    <source>
        <dbReference type="ARBA" id="ARBA00023136"/>
    </source>
</evidence>
<evidence type="ECO:0000313" key="11">
    <source>
        <dbReference type="EMBL" id="SEO32108.1"/>
    </source>
</evidence>
<dbReference type="AlphaFoldDB" id="A0A1H8NRZ8"/>
<feature type="chain" id="PRO_5011599738" description="Peptidoglycan-associated lipoprotein" evidence="9">
    <location>
        <begin position="24"/>
        <end position="174"/>
    </location>
</feature>
<keyword evidence="5 8" id="KW-0998">Cell outer membrane</keyword>
<keyword evidence="1 8" id="KW-0132">Cell division</keyword>
<dbReference type="PROSITE" id="PS51257">
    <property type="entry name" value="PROKAR_LIPOPROTEIN"/>
    <property type="match status" value="1"/>
</dbReference>
<dbReference type="HAMAP" id="MF_02204">
    <property type="entry name" value="Pal"/>
    <property type="match status" value="1"/>
</dbReference>
<keyword evidence="4 8" id="KW-0564">Palmitate</keyword>
<proteinExistence type="inferred from homology"/>
<dbReference type="InterPro" id="IPR014169">
    <property type="entry name" value="Pal_lipo_C"/>
</dbReference>
<sequence>MRKLLGISLIVLLSACASQTTQPEVDDLTAGSGAGAGLGGSDLGGAGSGRPGYFSQLNDPNSILSQRSVYYDYDSYSVKGEYRELVLSHARFLRDNASASIILQGNTDDRGSREYNLALGQRRADSVKNMMTLAGARDAQIESVSLGEEKPRAMGQGESVWSQNRRTDILYRGE</sequence>
<dbReference type="EMBL" id="FODO01000008">
    <property type="protein sequence ID" value="SEO32108.1"/>
    <property type="molecule type" value="Genomic_DNA"/>
</dbReference>
<dbReference type="InterPro" id="IPR050330">
    <property type="entry name" value="Bact_OuterMem_StrucFunc"/>
</dbReference>
<evidence type="ECO:0000256" key="6">
    <source>
        <dbReference type="ARBA" id="ARBA00023288"/>
    </source>
</evidence>
<feature type="domain" description="OmpA-like" evidence="10">
    <location>
        <begin position="58"/>
        <end position="174"/>
    </location>
</feature>
<comment type="subunit">
    <text evidence="8">The Tol-Pal system is composed of five core proteins: the inner membrane proteins TolA, TolQ and TolR, the periplasmic protein TolB and the outer membrane protein Pal. They form a network linking the inner and outer membranes and the peptidoglycan layer.</text>
</comment>
<evidence type="ECO:0000256" key="4">
    <source>
        <dbReference type="ARBA" id="ARBA00023139"/>
    </source>
</evidence>
<keyword evidence="3 8" id="KW-0472">Membrane</keyword>